<sequence length="180" mass="19534">MHPIPCPTMKWLGPRGRDGGLDTIPLPPGCVGALSLCGKHAIGPDHAAAMARCDASTVVCLVEEHELDERYPEYVQWLQRNDEGAAVWFPIHDLHAPSVPRARLLLDDLHARLGRGEHLLMHCGAGIGRAGTIATCLLIELGMERDAALALVAECRPMAGPEVGAQRDLVDEIAVRYSRR</sequence>
<evidence type="ECO:0000256" key="1">
    <source>
        <dbReference type="ARBA" id="ARBA00022801"/>
    </source>
</evidence>
<dbReference type="InterPro" id="IPR057023">
    <property type="entry name" value="PTP-SAK"/>
</dbReference>
<dbReference type="EMBL" id="CAFAAV010000004">
    <property type="protein sequence ID" value="CAB4800876.1"/>
    <property type="molecule type" value="Genomic_DNA"/>
</dbReference>
<feature type="domain" description="Tyrosine specific protein phosphatases" evidence="2">
    <location>
        <begin position="103"/>
        <end position="157"/>
    </location>
</feature>
<dbReference type="InterPro" id="IPR000387">
    <property type="entry name" value="Tyr_Pase_dom"/>
</dbReference>
<gene>
    <name evidence="4" type="ORF">UFOPK2656_02470</name>
    <name evidence="5" type="ORF">UFOPK3099_00114</name>
    <name evidence="6" type="ORF">UFOPK3651_02221</name>
    <name evidence="7" type="ORF">UFOPK3931_01052</name>
    <name evidence="3" type="ORF">UFOPK4189_02431</name>
</gene>
<evidence type="ECO:0000313" key="5">
    <source>
        <dbReference type="EMBL" id="CAB4800876.1"/>
    </source>
</evidence>
<proteinExistence type="predicted"/>
<dbReference type="PROSITE" id="PS50056">
    <property type="entry name" value="TYR_PHOSPHATASE_2"/>
    <property type="match status" value="1"/>
</dbReference>
<dbReference type="FunFam" id="3.90.190.10:FF:000157">
    <property type="entry name" value="Protein-tyrosine phosphatase"/>
    <property type="match status" value="1"/>
</dbReference>
<dbReference type="EMBL" id="CAEZYF010000018">
    <property type="protein sequence ID" value="CAB4735115.1"/>
    <property type="molecule type" value="Genomic_DNA"/>
</dbReference>
<dbReference type="InterPro" id="IPR029021">
    <property type="entry name" value="Prot-tyrosine_phosphatase-like"/>
</dbReference>
<evidence type="ECO:0000313" key="3">
    <source>
        <dbReference type="EMBL" id="CAB4364673.1"/>
    </source>
</evidence>
<evidence type="ECO:0000259" key="2">
    <source>
        <dbReference type="PROSITE" id="PS50056"/>
    </source>
</evidence>
<evidence type="ECO:0000313" key="4">
    <source>
        <dbReference type="EMBL" id="CAB4735115.1"/>
    </source>
</evidence>
<dbReference type="Gene3D" id="3.90.190.10">
    <property type="entry name" value="Protein tyrosine phosphatase superfamily"/>
    <property type="match status" value="1"/>
</dbReference>
<evidence type="ECO:0000313" key="7">
    <source>
        <dbReference type="EMBL" id="CAB4984718.1"/>
    </source>
</evidence>
<dbReference type="SUPFAM" id="SSF52799">
    <property type="entry name" value="(Phosphotyrosine protein) phosphatases II"/>
    <property type="match status" value="1"/>
</dbReference>
<name>A0A6J7JGX2_9ZZZZ</name>
<dbReference type="EMBL" id="CAFBMT010000013">
    <property type="protein sequence ID" value="CAB4941841.1"/>
    <property type="molecule type" value="Genomic_DNA"/>
</dbReference>
<organism evidence="6">
    <name type="scientific">freshwater metagenome</name>
    <dbReference type="NCBI Taxonomy" id="449393"/>
    <lineage>
        <taxon>unclassified sequences</taxon>
        <taxon>metagenomes</taxon>
        <taxon>ecological metagenomes</taxon>
    </lineage>
</organism>
<reference evidence="6" key="1">
    <citation type="submission" date="2020-05" db="EMBL/GenBank/DDBJ databases">
        <authorList>
            <person name="Chiriac C."/>
            <person name="Salcher M."/>
            <person name="Ghai R."/>
            <person name="Kavagutti S V."/>
        </authorList>
    </citation>
    <scope>NUCLEOTIDE SEQUENCE</scope>
</reference>
<dbReference type="EMBL" id="CAFBOL010000020">
    <property type="protein sequence ID" value="CAB4984718.1"/>
    <property type="molecule type" value="Genomic_DNA"/>
</dbReference>
<dbReference type="EMBL" id="CAESGF010000016">
    <property type="protein sequence ID" value="CAB4364673.1"/>
    <property type="molecule type" value="Genomic_DNA"/>
</dbReference>
<accession>A0A6J7JGX2</accession>
<evidence type="ECO:0000313" key="6">
    <source>
        <dbReference type="EMBL" id="CAB4941841.1"/>
    </source>
</evidence>
<protein>
    <submittedName>
        <fullName evidence="6">Unannotated protein</fullName>
    </submittedName>
</protein>
<dbReference type="Pfam" id="PF22784">
    <property type="entry name" value="PTP-SAK"/>
    <property type="match status" value="1"/>
</dbReference>
<dbReference type="GO" id="GO:0016791">
    <property type="term" value="F:phosphatase activity"/>
    <property type="evidence" value="ECO:0007669"/>
    <property type="project" value="UniProtKB-ARBA"/>
</dbReference>
<keyword evidence="1" id="KW-0378">Hydrolase</keyword>
<dbReference type="AlphaFoldDB" id="A0A6J7JGX2"/>